<comment type="catalytic activity">
    <reaction evidence="1 12 13">
        <text>ATP-dependent breakage, passage and rejoining of double-stranded DNA.</text>
        <dbReference type="EC" id="5.6.2.2"/>
    </reaction>
</comment>
<dbReference type="InterPro" id="IPR050634">
    <property type="entry name" value="DNA_Topoisomerase_II"/>
</dbReference>
<evidence type="ECO:0000313" key="17">
    <source>
        <dbReference type="EMBL" id="KAK4523596.1"/>
    </source>
</evidence>
<dbReference type="GO" id="GO:0006265">
    <property type="term" value="P:DNA topological change"/>
    <property type="evidence" value="ECO:0007669"/>
    <property type="project" value="UniProtKB-UniRule"/>
</dbReference>
<protein>
    <recommendedName>
        <fullName evidence="13">DNA topoisomerase 2</fullName>
        <ecNumber evidence="13">5.6.2.2</ecNumber>
    </recommendedName>
</protein>
<dbReference type="InterPro" id="IPR013506">
    <property type="entry name" value="Topo_IIA_bsu_dom2"/>
</dbReference>
<dbReference type="CDD" id="cd00187">
    <property type="entry name" value="TOP4c"/>
    <property type="match status" value="1"/>
</dbReference>
<comment type="similarity">
    <text evidence="4 13">Belongs to the type II topoisomerase family.</text>
</comment>
<evidence type="ECO:0000256" key="12">
    <source>
        <dbReference type="PROSITE-ProRule" id="PRU01384"/>
    </source>
</evidence>
<evidence type="ECO:0000256" key="13">
    <source>
        <dbReference type="RuleBase" id="RU362094"/>
    </source>
</evidence>
<dbReference type="GO" id="GO:0003918">
    <property type="term" value="F:DNA topoisomerase type II (double strand cut, ATP-hydrolyzing) activity"/>
    <property type="evidence" value="ECO:0007669"/>
    <property type="project" value="UniProtKB-UniRule"/>
</dbReference>
<sequence>MDARPSKTLEDTYQKLTPREHVLLRPDTYIGSVERTTQTLWVYDRTSQRMNFREVSFVPALYKIFDEILVNAADHKQRDPSMNTIHVDIQKEDNKISIYNNGKGIPVEIHKKEKIYVPEMIFGHLLTSSNYDDSEKKVVGGRNGYGAKLTNIFSKLFIVETADSERGLKYRQEFSDNMSSRKDPKITSNKKEDWTRITFIPDLDKFSMSHLDDDILALFQKRVFDVAGCNPTVKVYFNGEYLPIKSFRDYCELYLNDKVEVPRIYECSGSRWEVMLSVSEGQFTQVSFVNSIWTMKGGTHVNHVVDQIVSKVNEHIEKKHKGLKLKPFQIKNHIWIFVKCLIENPAFDSQTKENMTSRPSTFGSSCPLSEEFMKKVIKSSILENILSFAKMKQTSELKKTDGGKAKKILGIPKLDDANYAGTKESSYCTLILTEGDSAKALAVSGLSVVGRDYYGVFPLRGKLLNVREASHKQIMENAEINNLKKILGLQHGKVYDKETIKTLRYGHVLIMTDQDNDGSHIKGLLINFFHHFWPSLLQLKGFLQEFITPIVKASKGNQVVTFFTIPEYKSWRASLEGEALKGWTIKYYKGLGTSTAAEAKEYFSHLNLHVIDFMWSGESDKVSIDMAFSKQRVQERKEWLADVDPDTYFDHVADELTYSNFINKELILFSLSDNARSIPSVIDGLKPSQRKVLFGCFKKKLTKDIKVAQLAGYIAENAAYHHGEMSLMATIVGLAQNFVGSCNINLLVPSGQFGTRLQGGKDAASARYIFTRLAPITRYLFPESDDAVLEYLEEDGLSIEPNYYCPVIPLILVNGAEGIGTGWSTNVPCYNPKDVIENIRRLIHGQEPQVMHPWYRGFRGSIIFSGSSTYDIYGKIYRAGDNVVRITELPLKTWTTPYKEWLESTMLSSEHHKSETSFIKELFDRSTERLVDFLIHLHDDAYRQCETQGFHKKFKLASTLSTSNMVLFNSQGKIQKYDDPIDMLKEFFQVRLKLYESRKQYLLHELRMQVEKLENRVRFILLVVQGEIKVANVKRKDLIVTLTKHQFKKIYSHNNVLKEEDEEQQQQENDSETGSGYDYLLSMPIWSLTKERITKLTEERDKKIEEMKNLEQTAPSQLWLHDLEKLEQILDESLTLEQEESTALKQAALEAKKIQKKGKKNVSMQSLLDKTEREENLEEIAPTCTKKVSQAKKQTCKKLPPQEMQLEATSLGLPDTGRPLASQKHATVDEDEEVESLRKRLETNIQLDSHHILPVKQGKEKTKQLRPLHKSTRDNIKASKPLSKSNILSSHQETLQKSLPLEKPSLAESEEEINTFPVRRHTRQLQTGAQTKKASIYVISDSEQDDDSEYQLDEDMSEEEEDTDFSP</sequence>
<keyword evidence="6 13" id="KW-0547">Nucleotide-binding</keyword>
<feature type="region of interest" description="Disordered" evidence="14">
    <location>
        <begin position="1212"/>
        <end position="1231"/>
    </location>
</feature>
<dbReference type="GO" id="GO:0005634">
    <property type="term" value="C:nucleus"/>
    <property type="evidence" value="ECO:0007669"/>
    <property type="project" value="TreeGrafter"/>
</dbReference>
<dbReference type="InterPro" id="IPR013757">
    <property type="entry name" value="Topo_IIA_A_a_sf"/>
</dbReference>
<dbReference type="PRINTS" id="PR01158">
    <property type="entry name" value="TOPISMRASEII"/>
</dbReference>
<dbReference type="Gene3D" id="1.10.268.10">
    <property type="entry name" value="Topoisomerase, domain 3"/>
    <property type="match status" value="1"/>
</dbReference>
<evidence type="ECO:0000259" key="15">
    <source>
        <dbReference type="PROSITE" id="PS50880"/>
    </source>
</evidence>
<comment type="cofactor">
    <cofactor evidence="3">
        <name>Mg(2+)</name>
        <dbReference type="ChEBI" id="CHEBI:18420"/>
    </cofactor>
</comment>
<keyword evidence="7 13" id="KW-0067">ATP-binding</keyword>
<dbReference type="InterPro" id="IPR031660">
    <property type="entry name" value="TOPRIM_C"/>
</dbReference>
<dbReference type="PANTHER" id="PTHR10169:SF38">
    <property type="entry name" value="DNA TOPOISOMERASE 2"/>
    <property type="match status" value="1"/>
</dbReference>
<dbReference type="InterPro" id="IPR013759">
    <property type="entry name" value="Topo_IIA_B_C"/>
</dbReference>
<dbReference type="InterPro" id="IPR001154">
    <property type="entry name" value="TopoII_euk"/>
</dbReference>
<comment type="cofactor">
    <cofactor evidence="2">
        <name>Ca(2+)</name>
        <dbReference type="ChEBI" id="CHEBI:29108"/>
    </cofactor>
</comment>
<dbReference type="InterPro" id="IPR034157">
    <property type="entry name" value="TOPRIM_TopoII"/>
</dbReference>
<organism evidence="17 18">
    <name type="scientific">Galdieria yellowstonensis</name>
    <dbReference type="NCBI Taxonomy" id="3028027"/>
    <lineage>
        <taxon>Eukaryota</taxon>
        <taxon>Rhodophyta</taxon>
        <taxon>Bangiophyceae</taxon>
        <taxon>Galdieriales</taxon>
        <taxon>Galdieriaceae</taxon>
        <taxon>Galdieria</taxon>
    </lineage>
</organism>
<dbReference type="FunFam" id="3.90.199.10:FF:000002">
    <property type="entry name" value="DNA topoisomerase 2"/>
    <property type="match status" value="1"/>
</dbReference>
<feature type="region of interest" description="Disordered" evidence="14">
    <location>
        <begin position="1255"/>
        <end position="1288"/>
    </location>
</feature>
<evidence type="ECO:0000256" key="4">
    <source>
        <dbReference type="ARBA" id="ARBA00011080"/>
    </source>
</evidence>
<dbReference type="SUPFAM" id="SSF56719">
    <property type="entry name" value="Type II DNA topoisomerase"/>
    <property type="match status" value="1"/>
</dbReference>
<dbReference type="Gene3D" id="3.40.50.670">
    <property type="match status" value="1"/>
</dbReference>
<dbReference type="GO" id="GO:0003677">
    <property type="term" value="F:DNA binding"/>
    <property type="evidence" value="ECO:0007669"/>
    <property type="project" value="UniProtKB-UniRule"/>
</dbReference>
<dbReference type="Gene3D" id="3.30.1360.40">
    <property type="match status" value="1"/>
</dbReference>
<keyword evidence="8" id="KW-0460">Magnesium</keyword>
<dbReference type="SMART" id="SM00387">
    <property type="entry name" value="HATPase_c"/>
    <property type="match status" value="1"/>
</dbReference>
<evidence type="ECO:0000256" key="8">
    <source>
        <dbReference type="ARBA" id="ARBA00022842"/>
    </source>
</evidence>
<dbReference type="PRINTS" id="PR00418">
    <property type="entry name" value="TPI2FAMILY"/>
</dbReference>
<dbReference type="CDD" id="cd03365">
    <property type="entry name" value="TOPRIM_TopoIIA"/>
    <property type="match status" value="1"/>
</dbReference>
<dbReference type="Pfam" id="PF00521">
    <property type="entry name" value="DNA_topoisoIV"/>
    <property type="match status" value="1"/>
</dbReference>
<evidence type="ECO:0000256" key="2">
    <source>
        <dbReference type="ARBA" id="ARBA00001913"/>
    </source>
</evidence>
<dbReference type="GO" id="GO:0000819">
    <property type="term" value="P:sister chromatid segregation"/>
    <property type="evidence" value="ECO:0007669"/>
    <property type="project" value="TreeGrafter"/>
</dbReference>
<dbReference type="PROSITE" id="PS00177">
    <property type="entry name" value="TOPOISOMERASE_II"/>
    <property type="match status" value="1"/>
</dbReference>
<keyword evidence="10 12" id="KW-0238">DNA-binding</keyword>
<dbReference type="Pfam" id="PF01751">
    <property type="entry name" value="Toprim"/>
    <property type="match status" value="1"/>
</dbReference>
<name>A0AAV9I8A2_9RHOD</name>
<evidence type="ECO:0000256" key="9">
    <source>
        <dbReference type="ARBA" id="ARBA00023029"/>
    </source>
</evidence>
<dbReference type="InterPro" id="IPR002205">
    <property type="entry name" value="Topo_IIA_dom_A"/>
</dbReference>
<evidence type="ECO:0000256" key="10">
    <source>
        <dbReference type="ARBA" id="ARBA00023125"/>
    </source>
</evidence>
<dbReference type="SMART" id="SM00433">
    <property type="entry name" value="TOP2c"/>
    <property type="match status" value="1"/>
</dbReference>
<dbReference type="InterPro" id="IPR001241">
    <property type="entry name" value="Topo_IIA"/>
</dbReference>
<evidence type="ECO:0000256" key="5">
    <source>
        <dbReference type="ARBA" id="ARBA00022723"/>
    </source>
</evidence>
<dbReference type="FunFam" id="3.40.50.670:FF:000001">
    <property type="entry name" value="DNA topoisomerase 2"/>
    <property type="match status" value="2"/>
</dbReference>
<feature type="compositionally biased region" description="Polar residues" evidence="14">
    <location>
        <begin position="1324"/>
        <end position="1333"/>
    </location>
</feature>
<dbReference type="InterPro" id="IPR018522">
    <property type="entry name" value="TopoIIA_CS"/>
</dbReference>
<dbReference type="CDD" id="cd16930">
    <property type="entry name" value="HATPase_TopII-like"/>
    <property type="match status" value="1"/>
</dbReference>
<evidence type="ECO:0000256" key="6">
    <source>
        <dbReference type="ARBA" id="ARBA00022741"/>
    </source>
</evidence>
<keyword evidence="9 12" id="KW-0799">Topoisomerase</keyword>
<dbReference type="GO" id="GO:0046872">
    <property type="term" value="F:metal ion binding"/>
    <property type="evidence" value="ECO:0007669"/>
    <property type="project" value="UniProtKB-KW"/>
</dbReference>
<dbReference type="Gene3D" id="3.90.199.10">
    <property type="entry name" value="Topoisomerase II, domain 5"/>
    <property type="match status" value="1"/>
</dbReference>
<dbReference type="SUPFAM" id="SSF55874">
    <property type="entry name" value="ATPase domain of HSP90 chaperone/DNA topoisomerase II/histidine kinase"/>
    <property type="match status" value="1"/>
</dbReference>
<dbReference type="InterPro" id="IPR013758">
    <property type="entry name" value="Topo_IIA_A/C_ab"/>
</dbReference>
<evidence type="ECO:0000256" key="14">
    <source>
        <dbReference type="SAM" id="MobiDB-lite"/>
    </source>
</evidence>
<feature type="domain" description="Toprim" evidence="15">
    <location>
        <begin position="428"/>
        <end position="544"/>
    </location>
</feature>
<keyword evidence="18" id="KW-1185">Reference proteome</keyword>
<dbReference type="InterPro" id="IPR013760">
    <property type="entry name" value="Topo_IIA-like_dom_sf"/>
</dbReference>
<feature type="active site" description="O-(5'-phospho-DNA)-tyrosine intermediate" evidence="12">
    <location>
        <position position="768"/>
    </location>
</feature>
<dbReference type="FunFam" id="3.30.565.10:FF:000004">
    <property type="entry name" value="DNA topoisomerase 2"/>
    <property type="match status" value="1"/>
</dbReference>
<dbReference type="InterPro" id="IPR020568">
    <property type="entry name" value="Ribosomal_Su5_D2-typ_SF"/>
</dbReference>
<dbReference type="Pfam" id="PF02518">
    <property type="entry name" value="HATPase_c"/>
    <property type="match status" value="1"/>
</dbReference>
<dbReference type="EC" id="5.6.2.2" evidence="13"/>
<dbReference type="CDD" id="cd03481">
    <property type="entry name" value="TopoIIA_Trans_ScTopoIIA"/>
    <property type="match status" value="1"/>
</dbReference>
<comment type="caution">
    <text evidence="17">The sequence shown here is derived from an EMBL/GenBank/DDBJ whole genome shotgun (WGS) entry which is preliminary data.</text>
</comment>
<dbReference type="FunFam" id="3.30.1490.30:FF:000001">
    <property type="entry name" value="DNA topoisomerase 2"/>
    <property type="match status" value="1"/>
</dbReference>
<comment type="subunit">
    <text evidence="13">Homodimer.</text>
</comment>
<dbReference type="Pfam" id="PF16898">
    <property type="entry name" value="TOPRIM_C"/>
    <property type="match status" value="1"/>
</dbReference>
<dbReference type="InterPro" id="IPR036890">
    <property type="entry name" value="HATPase_C_sf"/>
</dbReference>
<keyword evidence="11 12" id="KW-0413">Isomerase</keyword>
<gene>
    <name evidence="17" type="ORF">GAYE_PCTG70G1492</name>
</gene>
<dbReference type="GO" id="GO:0005524">
    <property type="term" value="F:ATP binding"/>
    <property type="evidence" value="ECO:0007669"/>
    <property type="project" value="UniProtKB-UniRule"/>
</dbReference>
<feature type="domain" description="Topo IIA-type catalytic" evidence="16">
    <location>
        <begin position="678"/>
        <end position="1123"/>
    </location>
</feature>
<evidence type="ECO:0000256" key="7">
    <source>
        <dbReference type="ARBA" id="ARBA00022840"/>
    </source>
</evidence>
<dbReference type="PROSITE" id="PS52040">
    <property type="entry name" value="TOPO_IIA"/>
    <property type="match status" value="1"/>
</dbReference>
<dbReference type="Gene3D" id="3.30.230.10">
    <property type="match status" value="1"/>
</dbReference>
<dbReference type="PROSITE" id="PS50880">
    <property type="entry name" value="TOPRIM"/>
    <property type="match status" value="1"/>
</dbReference>
<keyword evidence="5" id="KW-0479">Metal-binding</keyword>
<comment type="function">
    <text evidence="13">Control of topological states of DNA by transient breakage and subsequent rejoining of DNA strands. Topoisomerase II makes double-strand breaks.</text>
</comment>
<feature type="compositionally biased region" description="Acidic residues" evidence="14">
    <location>
        <begin position="1342"/>
        <end position="1367"/>
    </location>
</feature>
<dbReference type="Gene3D" id="3.30.565.10">
    <property type="entry name" value="Histidine kinase-like ATPase, C-terminal domain"/>
    <property type="match status" value="1"/>
</dbReference>
<dbReference type="SUPFAM" id="SSF54211">
    <property type="entry name" value="Ribosomal protein S5 domain 2-like"/>
    <property type="match status" value="1"/>
</dbReference>
<evidence type="ECO:0000313" key="18">
    <source>
        <dbReference type="Proteomes" id="UP001300502"/>
    </source>
</evidence>
<dbReference type="PANTHER" id="PTHR10169">
    <property type="entry name" value="DNA TOPOISOMERASE/GYRASE"/>
    <property type="match status" value="1"/>
</dbReference>
<accession>A0AAV9I8A2</accession>
<dbReference type="InterPro" id="IPR003594">
    <property type="entry name" value="HATPase_dom"/>
</dbReference>
<dbReference type="Gene3D" id="3.30.1490.30">
    <property type="match status" value="1"/>
</dbReference>
<dbReference type="InterPro" id="IPR006171">
    <property type="entry name" value="TOPRIM_dom"/>
</dbReference>
<dbReference type="Proteomes" id="UP001300502">
    <property type="component" value="Unassembled WGS sequence"/>
</dbReference>
<dbReference type="SMART" id="SM00434">
    <property type="entry name" value="TOP4c"/>
    <property type="match status" value="1"/>
</dbReference>
<proteinExistence type="inferred from homology"/>
<evidence type="ECO:0000256" key="1">
    <source>
        <dbReference type="ARBA" id="ARBA00000185"/>
    </source>
</evidence>
<evidence type="ECO:0000256" key="3">
    <source>
        <dbReference type="ARBA" id="ARBA00001946"/>
    </source>
</evidence>
<evidence type="ECO:0000256" key="11">
    <source>
        <dbReference type="ARBA" id="ARBA00023235"/>
    </source>
</evidence>
<dbReference type="Pfam" id="PF00204">
    <property type="entry name" value="DNA_gyraseB"/>
    <property type="match status" value="1"/>
</dbReference>
<reference evidence="17 18" key="1">
    <citation type="submission" date="2022-07" db="EMBL/GenBank/DDBJ databases">
        <title>Genome-wide signatures of adaptation to extreme environments.</title>
        <authorList>
            <person name="Cho C.H."/>
            <person name="Yoon H.S."/>
        </authorList>
    </citation>
    <scope>NUCLEOTIDE SEQUENCE [LARGE SCALE GENOMIC DNA]</scope>
    <source>
        <strain evidence="17 18">108.79 E11</strain>
    </source>
</reference>
<feature type="region of interest" description="Disordered" evidence="14">
    <location>
        <begin position="1322"/>
        <end position="1367"/>
    </location>
</feature>
<evidence type="ECO:0000259" key="16">
    <source>
        <dbReference type="PROSITE" id="PS52040"/>
    </source>
</evidence>
<dbReference type="GO" id="GO:0000712">
    <property type="term" value="P:resolution of meiotic recombination intermediates"/>
    <property type="evidence" value="ECO:0007669"/>
    <property type="project" value="TreeGrafter"/>
</dbReference>
<dbReference type="FunFam" id="3.30.230.10:FF:000008">
    <property type="entry name" value="DNA topoisomerase 2"/>
    <property type="match status" value="1"/>
</dbReference>
<dbReference type="InterPro" id="IPR014721">
    <property type="entry name" value="Ribsml_uS5_D2-typ_fold_subgr"/>
</dbReference>
<dbReference type="EMBL" id="JANCYU010000017">
    <property type="protein sequence ID" value="KAK4523596.1"/>
    <property type="molecule type" value="Genomic_DNA"/>
</dbReference>